<accession>A0A9X2HCA6</accession>
<comment type="caution">
    <text evidence="1">The sequence shown here is derived from an EMBL/GenBank/DDBJ whole genome shotgun (WGS) entry which is preliminary data.</text>
</comment>
<dbReference type="EMBL" id="JANAFB010000035">
    <property type="protein sequence ID" value="MCP3426741.1"/>
    <property type="molecule type" value="Genomic_DNA"/>
</dbReference>
<dbReference type="RefSeq" id="WP_254167834.1">
    <property type="nucleotide sequence ID" value="NZ_JANAFB010000035.1"/>
</dbReference>
<dbReference type="AlphaFoldDB" id="A0A9X2HCA6"/>
<organism evidence="1 2">
    <name type="scientific">Rothia santali</name>
    <dbReference type="NCBI Taxonomy" id="2949643"/>
    <lineage>
        <taxon>Bacteria</taxon>
        <taxon>Bacillati</taxon>
        <taxon>Actinomycetota</taxon>
        <taxon>Actinomycetes</taxon>
        <taxon>Micrococcales</taxon>
        <taxon>Micrococcaceae</taxon>
        <taxon>Rothia</taxon>
    </lineage>
</organism>
<gene>
    <name evidence="1" type="ORF">NBM05_12200</name>
</gene>
<evidence type="ECO:0000313" key="1">
    <source>
        <dbReference type="EMBL" id="MCP3426741.1"/>
    </source>
</evidence>
<evidence type="ECO:0008006" key="3">
    <source>
        <dbReference type="Google" id="ProtNLM"/>
    </source>
</evidence>
<keyword evidence="2" id="KW-1185">Reference proteome</keyword>
<dbReference type="Proteomes" id="UP001139502">
    <property type="component" value="Unassembled WGS sequence"/>
</dbReference>
<protein>
    <recommendedName>
        <fullName evidence="3">Antitoxin Xre/MbcA/ParS-like toxin-binding domain-containing protein</fullName>
    </recommendedName>
</protein>
<reference evidence="1" key="1">
    <citation type="submission" date="2022-06" db="EMBL/GenBank/DDBJ databases">
        <title>Rothia sp. isolated from sandalwood seedling.</title>
        <authorList>
            <person name="Tuikhar N."/>
            <person name="Kirdat K."/>
            <person name="Thorat V."/>
            <person name="Swetha P."/>
            <person name="Padma S."/>
            <person name="Sundararaj R."/>
            <person name="Yadav A."/>
        </authorList>
    </citation>
    <scope>NUCLEOTIDE SEQUENCE</scope>
    <source>
        <strain evidence="1">AR01</strain>
    </source>
</reference>
<sequence>MTAADFRREIDERIDRSLEEMADAGELSDTTPGHAERLAHAAVRAIRTANRVTTQVGPLYSRDRVMKVLGVGSRQALHDRIRRHALLRVFSAEGQALFPVLQFRDGAVDPGLVPYLKILLGSGASGWTVLYWLTSPAARFGGRTPLQVVEAGDREELAQLTAVARDDAAGWSQVA</sequence>
<evidence type="ECO:0000313" key="2">
    <source>
        <dbReference type="Proteomes" id="UP001139502"/>
    </source>
</evidence>
<name>A0A9X2HCA6_9MICC</name>
<proteinExistence type="predicted"/>